<feature type="signal peptide" evidence="8">
    <location>
        <begin position="1"/>
        <end position="22"/>
    </location>
</feature>
<comment type="caution">
    <text evidence="10">The sequence shown here is derived from an EMBL/GenBank/DDBJ whole genome shotgun (WGS) entry which is preliminary data.</text>
</comment>
<evidence type="ECO:0000259" key="9">
    <source>
        <dbReference type="SMART" id="SM01351"/>
    </source>
</evidence>
<name>A0A0D0QEW5_9RHOB</name>
<dbReference type="GO" id="GO:0004222">
    <property type="term" value="F:metalloendopeptidase activity"/>
    <property type="evidence" value="ECO:0007669"/>
    <property type="project" value="InterPro"/>
</dbReference>
<keyword evidence="8" id="KW-0732">Signal</keyword>
<evidence type="ECO:0000256" key="4">
    <source>
        <dbReference type="ARBA" id="ARBA00022723"/>
    </source>
</evidence>
<comment type="similarity">
    <text evidence="2">Belongs to the peptidase M35 family.</text>
</comment>
<evidence type="ECO:0000256" key="2">
    <source>
        <dbReference type="ARBA" id="ARBA00010279"/>
    </source>
</evidence>
<evidence type="ECO:0000313" key="10">
    <source>
        <dbReference type="EMBL" id="KIQ69533.1"/>
    </source>
</evidence>
<keyword evidence="5" id="KW-0378">Hydrolase</keyword>
<dbReference type="Proteomes" id="UP000035100">
    <property type="component" value="Unassembled WGS sequence"/>
</dbReference>
<keyword evidence="7" id="KW-0482">Metalloprotease</keyword>
<evidence type="ECO:0000256" key="3">
    <source>
        <dbReference type="ARBA" id="ARBA00022670"/>
    </source>
</evidence>
<dbReference type="InterPro" id="IPR024079">
    <property type="entry name" value="MetalloPept_cat_dom_sf"/>
</dbReference>
<keyword evidence="3" id="KW-0645">Protease</keyword>
<dbReference type="InterPro" id="IPR050414">
    <property type="entry name" value="Fungal_M35_metalloproteases"/>
</dbReference>
<dbReference type="EMBL" id="AONG01000009">
    <property type="protein sequence ID" value="KIQ69533.1"/>
    <property type="molecule type" value="Genomic_DNA"/>
</dbReference>
<dbReference type="GO" id="GO:0046872">
    <property type="term" value="F:metal ion binding"/>
    <property type="evidence" value="ECO:0007669"/>
    <property type="project" value="UniProtKB-KW"/>
</dbReference>
<keyword evidence="4" id="KW-0479">Metal-binding</keyword>
<evidence type="ECO:0000256" key="8">
    <source>
        <dbReference type="SAM" id="SignalP"/>
    </source>
</evidence>
<feature type="domain" description="Lysine-specific metallo-endopeptidase" evidence="9">
    <location>
        <begin position="52"/>
        <end position="196"/>
    </location>
</feature>
<dbReference type="GO" id="GO:0006508">
    <property type="term" value="P:proteolysis"/>
    <property type="evidence" value="ECO:0007669"/>
    <property type="project" value="UniProtKB-KW"/>
</dbReference>
<sequence length="217" mass="24100">MRFVLACVAVLATLLPAAPARALDFETCTKVEMERIHAAVDGALTMSAAAAAAVGDDETYGRWFGRYSARNAEEVRNSLKAVHDALLRDELYLICMNDGFDGCKDGTYAYVYRDEPYRIYLCPSFHFLPGMFEYDNTADEMENGTREGTIIHELSHFEAVAGTDDNCYARSVCSSEARRQPGLVIRNADSFQYYAEDIAVLPVPGGAILIRTGRLRR</sequence>
<keyword evidence="6" id="KW-0862">Zinc</keyword>
<evidence type="ECO:0000313" key="11">
    <source>
        <dbReference type="Proteomes" id="UP000035100"/>
    </source>
</evidence>
<evidence type="ECO:0000256" key="7">
    <source>
        <dbReference type="ARBA" id="ARBA00023049"/>
    </source>
</evidence>
<organism evidence="10 11">
    <name type="scientific">Wenxinia marina DSM 24838</name>
    <dbReference type="NCBI Taxonomy" id="1123501"/>
    <lineage>
        <taxon>Bacteria</taxon>
        <taxon>Pseudomonadati</taxon>
        <taxon>Pseudomonadota</taxon>
        <taxon>Alphaproteobacteria</taxon>
        <taxon>Rhodobacterales</taxon>
        <taxon>Roseobacteraceae</taxon>
        <taxon>Wenxinia</taxon>
    </lineage>
</organism>
<protein>
    <recommendedName>
        <fullName evidence="9">Lysine-specific metallo-endopeptidase domain-containing protein</fullName>
    </recommendedName>
</protein>
<dbReference type="RefSeq" id="WP_018303666.1">
    <property type="nucleotide sequence ID" value="NZ_KB902299.1"/>
</dbReference>
<proteinExistence type="inferred from homology"/>
<dbReference type="eggNOG" id="ENOG5031M3D">
    <property type="taxonomic scope" value="Bacteria"/>
</dbReference>
<dbReference type="PANTHER" id="PTHR37016:SF3">
    <property type="entry name" value="NEUTRAL PROTEASE 2-RELATED"/>
    <property type="match status" value="1"/>
</dbReference>
<dbReference type="InterPro" id="IPR029463">
    <property type="entry name" value="Lys_MEP"/>
</dbReference>
<evidence type="ECO:0000256" key="1">
    <source>
        <dbReference type="ARBA" id="ARBA00001947"/>
    </source>
</evidence>
<dbReference type="Pfam" id="PF14521">
    <property type="entry name" value="Aspzincin_M35"/>
    <property type="match status" value="1"/>
</dbReference>
<reference evidence="10 11" key="1">
    <citation type="submission" date="2013-01" db="EMBL/GenBank/DDBJ databases">
        <authorList>
            <person name="Fiebig A."/>
            <person name="Goeker M."/>
            <person name="Klenk H.-P.P."/>
        </authorList>
    </citation>
    <scope>NUCLEOTIDE SEQUENCE [LARGE SCALE GENOMIC DNA]</scope>
    <source>
        <strain evidence="10 11">DSM 24838</strain>
    </source>
</reference>
<gene>
    <name evidence="10" type="ORF">Wenmar_01896</name>
</gene>
<evidence type="ECO:0000256" key="5">
    <source>
        <dbReference type="ARBA" id="ARBA00022801"/>
    </source>
</evidence>
<keyword evidence="11" id="KW-1185">Reference proteome</keyword>
<dbReference type="SUPFAM" id="SSF55486">
    <property type="entry name" value="Metalloproteases ('zincins'), catalytic domain"/>
    <property type="match status" value="1"/>
</dbReference>
<dbReference type="SMART" id="SM01351">
    <property type="entry name" value="Aspzincin_M35"/>
    <property type="match status" value="1"/>
</dbReference>
<accession>A0A0D0QEW5</accession>
<dbReference type="AlphaFoldDB" id="A0A0D0QEW5"/>
<dbReference type="OrthoDB" id="7649992at2"/>
<comment type="cofactor">
    <cofactor evidence="1">
        <name>Zn(2+)</name>
        <dbReference type="ChEBI" id="CHEBI:29105"/>
    </cofactor>
</comment>
<evidence type="ECO:0000256" key="6">
    <source>
        <dbReference type="ARBA" id="ARBA00022833"/>
    </source>
</evidence>
<dbReference type="PANTHER" id="PTHR37016">
    <property type="match status" value="1"/>
</dbReference>
<feature type="chain" id="PRO_5002219509" description="Lysine-specific metallo-endopeptidase domain-containing protein" evidence="8">
    <location>
        <begin position="23"/>
        <end position="217"/>
    </location>
</feature>
<dbReference type="STRING" id="1123501.Wenmar_01896"/>
<dbReference type="Gene3D" id="3.40.390.10">
    <property type="entry name" value="Collagenase (Catalytic Domain)"/>
    <property type="match status" value="1"/>
</dbReference>